<proteinExistence type="inferred from homology"/>
<dbReference type="SFLD" id="SFLDS00005">
    <property type="entry name" value="Isoprenoid_Synthase_Type_I"/>
    <property type="match status" value="1"/>
</dbReference>
<comment type="similarity">
    <text evidence="2 6">Belongs to the FPP/GGPP synthase family.</text>
</comment>
<dbReference type="Pfam" id="PF00348">
    <property type="entry name" value="polyprenyl_synt"/>
    <property type="match status" value="1"/>
</dbReference>
<dbReference type="SUPFAM" id="SSF48576">
    <property type="entry name" value="Terpenoid synthases"/>
    <property type="match status" value="1"/>
</dbReference>
<evidence type="ECO:0000256" key="5">
    <source>
        <dbReference type="ARBA" id="ARBA00022842"/>
    </source>
</evidence>
<gene>
    <name evidence="7" type="ORF">AVDCRST_MAG74-2240</name>
</gene>
<dbReference type="PANTHER" id="PTHR12001">
    <property type="entry name" value="GERANYLGERANYL PYROPHOSPHATE SYNTHASE"/>
    <property type="match status" value="1"/>
</dbReference>
<dbReference type="AlphaFoldDB" id="A0A6J4PGF5"/>
<evidence type="ECO:0000256" key="2">
    <source>
        <dbReference type="ARBA" id="ARBA00006706"/>
    </source>
</evidence>
<comment type="cofactor">
    <cofactor evidence="1">
        <name>Mg(2+)</name>
        <dbReference type="ChEBI" id="CHEBI:18420"/>
    </cofactor>
</comment>
<sequence length="338" mass="37917">MQTFSSKLAVQPQLAAQKIFSLIKTEMALIEAEFERQASSNIQVINYLGDYLRASGGKRVRPALLVLSNYATNGKASGENVIRLATVMEMLHTATLVHDDIIDNAETRRSRQSVNARFGNQASVLMGDWLYMSAFETSLKERSLEILDILTRLTRKMTEGELIQLTTLGKSDISETEYFDILERKTAYLFSACCEIGAILAGAPNDWQIALKNFGMNLGTAFQLADDLLDFTAEEEVLGKAAGADLLEGKLTLPLILLVKKEPTVKSDLEKVMRDGSYQNFSRRMLLEKLEAATLLEETRQMAYTYASRAIKNLELLPKTEYRSALEEIPSYMIERNK</sequence>
<dbReference type="InterPro" id="IPR033749">
    <property type="entry name" value="Polyprenyl_synt_CS"/>
</dbReference>
<evidence type="ECO:0000256" key="6">
    <source>
        <dbReference type="RuleBase" id="RU004466"/>
    </source>
</evidence>
<keyword evidence="3 6" id="KW-0808">Transferase</keyword>
<organism evidence="7">
    <name type="scientific">uncultured Pyrinomonadaceae bacterium</name>
    <dbReference type="NCBI Taxonomy" id="2283094"/>
    <lineage>
        <taxon>Bacteria</taxon>
        <taxon>Pseudomonadati</taxon>
        <taxon>Acidobacteriota</taxon>
        <taxon>Blastocatellia</taxon>
        <taxon>Blastocatellales</taxon>
        <taxon>Pyrinomonadaceae</taxon>
        <taxon>environmental samples</taxon>
    </lineage>
</organism>
<dbReference type="GO" id="GO:0004659">
    <property type="term" value="F:prenyltransferase activity"/>
    <property type="evidence" value="ECO:0007669"/>
    <property type="project" value="InterPro"/>
</dbReference>
<protein>
    <recommendedName>
        <fullName evidence="8">Polyprenyl synthetase family protein</fullName>
    </recommendedName>
</protein>
<evidence type="ECO:0000256" key="3">
    <source>
        <dbReference type="ARBA" id="ARBA00022679"/>
    </source>
</evidence>
<dbReference type="PROSITE" id="PS00444">
    <property type="entry name" value="POLYPRENYL_SYNTHASE_2"/>
    <property type="match status" value="1"/>
</dbReference>
<evidence type="ECO:0000313" key="7">
    <source>
        <dbReference type="EMBL" id="CAA9410317.1"/>
    </source>
</evidence>
<dbReference type="GO" id="GO:0046872">
    <property type="term" value="F:metal ion binding"/>
    <property type="evidence" value="ECO:0007669"/>
    <property type="project" value="UniProtKB-KW"/>
</dbReference>
<keyword evidence="4" id="KW-0479">Metal-binding</keyword>
<accession>A0A6J4PGF5</accession>
<evidence type="ECO:0000256" key="4">
    <source>
        <dbReference type="ARBA" id="ARBA00022723"/>
    </source>
</evidence>
<dbReference type="PANTHER" id="PTHR12001:SF69">
    <property type="entry name" value="ALL TRANS-POLYPRENYL-DIPHOSPHATE SYNTHASE PDSS1"/>
    <property type="match status" value="1"/>
</dbReference>
<dbReference type="InterPro" id="IPR000092">
    <property type="entry name" value="Polyprenyl_synt"/>
</dbReference>
<name>A0A6J4PGF5_9BACT</name>
<dbReference type="Gene3D" id="1.10.600.10">
    <property type="entry name" value="Farnesyl Diphosphate Synthase"/>
    <property type="match status" value="1"/>
</dbReference>
<dbReference type="CDD" id="cd00685">
    <property type="entry name" value="Trans_IPPS_HT"/>
    <property type="match status" value="1"/>
</dbReference>
<reference evidence="7" key="1">
    <citation type="submission" date="2020-02" db="EMBL/GenBank/DDBJ databases">
        <authorList>
            <person name="Meier V. D."/>
        </authorList>
    </citation>
    <scope>NUCLEOTIDE SEQUENCE</scope>
    <source>
        <strain evidence="7">AVDCRST_MAG74</strain>
    </source>
</reference>
<evidence type="ECO:0000256" key="1">
    <source>
        <dbReference type="ARBA" id="ARBA00001946"/>
    </source>
</evidence>
<keyword evidence="5" id="KW-0460">Magnesium</keyword>
<evidence type="ECO:0008006" key="8">
    <source>
        <dbReference type="Google" id="ProtNLM"/>
    </source>
</evidence>
<dbReference type="InterPro" id="IPR008949">
    <property type="entry name" value="Isoprenoid_synthase_dom_sf"/>
</dbReference>
<dbReference type="GO" id="GO:0008299">
    <property type="term" value="P:isoprenoid biosynthetic process"/>
    <property type="evidence" value="ECO:0007669"/>
    <property type="project" value="InterPro"/>
</dbReference>
<dbReference type="EMBL" id="CADCUR010000204">
    <property type="protein sequence ID" value="CAA9410317.1"/>
    <property type="molecule type" value="Genomic_DNA"/>
</dbReference>